<reference evidence="3" key="2">
    <citation type="submission" date="2023-08" db="EMBL/GenBank/DDBJ databases">
        <title>Identification and characterization of horizontal gene transfer across gut microbiota members of farm animals based on homology search.</title>
        <authorList>
            <person name="Schwarzerova J."/>
            <person name="Nykrynova M."/>
            <person name="Jureckova K."/>
            <person name="Cejkova D."/>
            <person name="Rychlik I."/>
        </authorList>
    </citation>
    <scope>NUCLEOTIDE SEQUENCE</scope>
    <source>
        <strain evidence="3">ET15</strain>
        <strain evidence="2">ET37</strain>
    </source>
</reference>
<feature type="signal peptide" evidence="1">
    <location>
        <begin position="1"/>
        <end position="22"/>
    </location>
</feature>
<evidence type="ECO:0000313" key="3">
    <source>
        <dbReference type="EMBL" id="MDN0025969.1"/>
    </source>
</evidence>
<evidence type="ECO:0000256" key="1">
    <source>
        <dbReference type="SAM" id="SignalP"/>
    </source>
</evidence>
<dbReference type="EMBL" id="JAUEIE010000010">
    <property type="protein sequence ID" value="MDN0023328.1"/>
    <property type="molecule type" value="Genomic_DNA"/>
</dbReference>
<dbReference type="Proteomes" id="UP001168478">
    <property type="component" value="Unassembled WGS sequence"/>
</dbReference>
<evidence type="ECO:0000313" key="5">
    <source>
        <dbReference type="Proteomes" id="UP001168478"/>
    </source>
</evidence>
<keyword evidence="4" id="KW-1185">Reference proteome</keyword>
<dbReference type="EMBL" id="JAUEIF010000010">
    <property type="protein sequence ID" value="MDN0025969.1"/>
    <property type="molecule type" value="Genomic_DNA"/>
</dbReference>
<comment type="caution">
    <text evidence="3">The sequence shown here is derived from an EMBL/GenBank/DDBJ whole genome shotgun (WGS) entry which is preliminary data.</text>
</comment>
<organism evidence="3 5">
    <name type="scientific">Leyella lascolaii</name>
    <dbReference type="NCBI Taxonomy" id="1776379"/>
    <lineage>
        <taxon>Bacteria</taxon>
        <taxon>Pseudomonadati</taxon>
        <taxon>Bacteroidota</taxon>
        <taxon>Bacteroidia</taxon>
        <taxon>Bacteroidales</taxon>
        <taxon>Prevotellaceae</taxon>
        <taxon>Leyella</taxon>
    </lineage>
</organism>
<evidence type="ECO:0000313" key="4">
    <source>
        <dbReference type="Proteomes" id="UP001167831"/>
    </source>
</evidence>
<gene>
    <name evidence="2" type="ORF">QVN81_09885</name>
    <name evidence="3" type="ORF">QVN84_10630</name>
</gene>
<evidence type="ECO:0000313" key="2">
    <source>
        <dbReference type="EMBL" id="MDN0023328.1"/>
    </source>
</evidence>
<protein>
    <submittedName>
        <fullName evidence="3">Uncharacterized protein</fullName>
    </submittedName>
</protein>
<dbReference type="RefSeq" id="WP_289825737.1">
    <property type="nucleotide sequence ID" value="NZ_JAUEIE010000010.1"/>
</dbReference>
<accession>A0AAW7JJE1</accession>
<feature type="chain" id="PRO_5043420411" evidence="1">
    <location>
        <begin position="23"/>
        <end position="241"/>
    </location>
</feature>
<dbReference type="Proteomes" id="UP001167831">
    <property type="component" value="Unassembled WGS sequence"/>
</dbReference>
<keyword evidence="1" id="KW-0732">Signal</keyword>
<reference evidence="3" key="1">
    <citation type="submission" date="2023-06" db="EMBL/GenBank/DDBJ databases">
        <authorList>
            <person name="Zeman M."/>
            <person name="Kubasova T."/>
            <person name="Jahodarova E."/>
            <person name="Nykrynova M."/>
            <person name="Rychlik I."/>
        </authorList>
    </citation>
    <scope>NUCLEOTIDE SEQUENCE</scope>
    <source>
        <strain evidence="3">ET15</strain>
        <strain evidence="2">ET37</strain>
    </source>
</reference>
<dbReference type="AlphaFoldDB" id="A0AAW7JJE1"/>
<proteinExistence type="predicted"/>
<sequence>MRQLRLFTTVLLCLCFIAETDAQTPDDSEDVVTVRIDSIIYPRIKMKEEEEQISRSDTVYAYMYNIYYHYYKNGEKTWLINNVLGNDGSSADEVRFDVTDSDFTGYMTFDDVMSGLRYVVADANKRYGIRKRFQIWVNTLDFGEESVELCRIYDKKRHKIRHDFSLFKRVFLESGIFRSIKDMMKEYGMEFEDCGHSDFARWNYLSPDAYVRSYGYKGDKETLPEKMIYSWDYIIEFVERK</sequence>
<name>A0AAW7JJE1_9BACT</name>